<name>A0A8H6J0C6_9PEZI</name>
<evidence type="ECO:0000313" key="2">
    <source>
        <dbReference type="EMBL" id="KAF6803786.1"/>
    </source>
</evidence>
<evidence type="ECO:0000256" key="1">
    <source>
        <dbReference type="SAM" id="MobiDB-lite"/>
    </source>
</evidence>
<proteinExistence type="predicted"/>
<evidence type="ECO:0000313" key="3">
    <source>
        <dbReference type="Proteomes" id="UP000639643"/>
    </source>
</evidence>
<dbReference type="AlphaFoldDB" id="A0A8H6J0C6"/>
<accession>A0A8H6J0C6</accession>
<protein>
    <submittedName>
        <fullName evidence="2">Uncharacterized protein</fullName>
    </submittedName>
</protein>
<gene>
    <name evidence="2" type="ORF">CMUS01_15004</name>
</gene>
<reference evidence="2" key="1">
    <citation type="journal article" date="2020" name="Phytopathology">
        <title>Genome Sequence Resources of Colletotrichum truncatum, C. plurivorum, C. musicola, and C. sojae: Four Species Pathogenic to Soybean (Glycine max).</title>
        <authorList>
            <person name="Rogerio F."/>
            <person name="Boufleur T.R."/>
            <person name="Ciampi-Guillardi M."/>
            <person name="Sukno S.A."/>
            <person name="Thon M.R."/>
            <person name="Massola Junior N.S."/>
            <person name="Baroncelli R."/>
        </authorList>
    </citation>
    <scope>NUCLEOTIDE SEQUENCE</scope>
    <source>
        <strain evidence="2">LFN0074</strain>
    </source>
</reference>
<dbReference type="Proteomes" id="UP000639643">
    <property type="component" value="Unassembled WGS sequence"/>
</dbReference>
<sequence length="141" mass="15021">MLEDSASGWTFVLSTVSSLISEAAWRRRMATEPRPQQTRSGHSVFEAQGAAAHRNSGSVMGVQLGVCNIQRSAKHTARRDAQAQAGRLKQTSRIPTLPLPVRRVNWGNGAPRSGTPAGSAWVPRPKARKGGPAIAAGTVMK</sequence>
<comment type="caution">
    <text evidence="2">The sequence shown here is derived from an EMBL/GenBank/DDBJ whole genome shotgun (WGS) entry which is preliminary data.</text>
</comment>
<organism evidence="2 3">
    <name type="scientific">Colletotrichum musicola</name>
    <dbReference type="NCBI Taxonomy" id="2175873"/>
    <lineage>
        <taxon>Eukaryota</taxon>
        <taxon>Fungi</taxon>
        <taxon>Dikarya</taxon>
        <taxon>Ascomycota</taxon>
        <taxon>Pezizomycotina</taxon>
        <taxon>Sordariomycetes</taxon>
        <taxon>Hypocreomycetidae</taxon>
        <taxon>Glomerellales</taxon>
        <taxon>Glomerellaceae</taxon>
        <taxon>Colletotrichum</taxon>
        <taxon>Colletotrichum orchidearum species complex</taxon>
    </lineage>
</organism>
<feature type="region of interest" description="Disordered" evidence="1">
    <location>
        <begin position="75"/>
        <end position="141"/>
    </location>
</feature>
<keyword evidence="3" id="KW-1185">Reference proteome</keyword>
<dbReference type="EMBL" id="WIGM01001175">
    <property type="protein sequence ID" value="KAF6803786.1"/>
    <property type="molecule type" value="Genomic_DNA"/>
</dbReference>